<organism evidence="1 2">
    <name type="scientific">Apibacter mensalis</name>
    <dbReference type="NCBI Taxonomy" id="1586267"/>
    <lineage>
        <taxon>Bacteria</taxon>
        <taxon>Pseudomonadati</taxon>
        <taxon>Bacteroidota</taxon>
        <taxon>Flavobacteriia</taxon>
        <taxon>Flavobacteriales</taxon>
        <taxon>Weeksellaceae</taxon>
        <taxon>Apibacter</taxon>
    </lineage>
</organism>
<evidence type="ECO:0000313" key="2">
    <source>
        <dbReference type="Proteomes" id="UP000182761"/>
    </source>
</evidence>
<name>A0A0X3ANT9_9FLAO</name>
<dbReference type="OrthoDB" id="997651at2"/>
<evidence type="ECO:0008006" key="3">
    <source>
        <dbReference type="Google" id="ProtNLM"/>
    </source>
</evidence>
<protein>
    <recommendedName>
        <fullName evidence="3">YtxH-like protein</fullName>
    </recommendedName>
</protein>
<dbReference type="STRING" id="1586267.GCA_001418685_00864"/>
<evidence type="ECO:0000313" key="1">
    <source>
        <dbReference type="EMBL" id="CVK16026.1"/>
    </source>
</evidence>
<dbReference type="RefSeq" id="WP_055425233.1">
    <property type="nucleotide sequence ID" value="NZ_FCOR01000004.1"/>
</dbReference>
<reference evidence="1 2" key="1">
    <citation type="submission" date="2016-01" db="EMBL/GenBank/DDBJ databases">
        <authorList>
            <person name="McClelland M."/>
            <person name="Jain A."/>
            <person name="Saraogi P."/>
            <person name="Mendelson R."/>
            <person name="Westerman R."/>
            <person name="SanMiguel P."/>
            <person name="Csonka L."/>
        </authorList>
    </citation>
    <scope>NUCLEOTIDE SEQUENCE [LARGE SCALE GENOMIC DNA]</scope>
    <source>
        <strain evidence="1 2">R-53146</strain>
    </source>
</reference>
<dbReference type="AlphaFoldDB" id="A0A0X3ANT9"/>
<dbReference type="EMBL" id="FCOR01000004">
    <property type="protein sequence ID" value="CVK16026.1"/>
    <property type="molecule type" value="Genomic_DNA"/>
</dbReference>
<keyword evidence="2" id="KW-1185">Reference proteome</keyword>
<sequence>MRKIVIGTVLGAAVGYFARKMQEKGFFDQMSDELCQLKSKTKKKFNDVVNTGKNEAEDIKYRAQKIGEKGVDFLKDS</sequence>
<gene>
    <name evidence="1" type="ORF">Ga0061079_104145</name>
</gene>
<proteinExistence type="predicted"/>
<dbReference type="Proteomes" id="UP000182761">
    <property type="component" value="Unassembled WGS sequence"/>
</dbReference>
<accession>A0A0X3ANT9</accession>